<dbReference type="PANTHER" id="PTHR30535:SF34">
    <property type="entry name" value="MOLYBDATE-BINDING PROTEIN MOLA"/>
    <property type="match status" value="1"/>
</dbReference>
<dbReference type="Gene3D" id="3.40.50.1980">
    <property type="entry name" value="Nitrogenase molybdenum iron protein domain"/>
    <property type="match status" value="2"/>
</dbReference>
<dbReference type="SUPFAM" id="SSF53807">
    <property type="entry name" value="Helical backbone' metal receptor"/>
    <property type="match status" value="1"/>
</dbReference>
<dbReference type="Proteomes" id="UP000184465">
    <property type="component" value="Unassembled WGS sequence"/>
</dbReference>
<protein>
    <submittedName>
        <fullName evidence="3">Iron complex transport system substrate-binding protein</fullName>
    </submittedName>
</protein>
<dbReference type="PANTHER" id="PTHR30535">
    <property type="entry name" value="VITAMIN B12-BINDING PROTEIN"/>
    <property type="match status" value="1"/>
</dbReference>
<dbReference type="EMBL" id="FRAG01000021">
    <property type="protein sequence ID" value="SHK02242.1"/>
    <property type="molecule type" value="Genomic_DNA"/>
</dbReference>
<evidence type="ECO:0000313" key="3">
    <source>
        <dbReference type="EMBL" id="SHK02242.1"/>
    </source>
</evidence>
<name>A0A1M6P2Z1_PARC5</name>
<dbReference type="PROSITE" id="PS51257">
    <property type="entry name" value="PROKAR_LIPOPROTEIN"/>
    <property type="match status" value="1"/>
</dbReference>
<dbReference type="RefSeq" id="WP_073149414.1">
    <property type="nucleotide sequence ID" value="NZ_FRAG01000021.1"/>
</dbReference>
<gene>
    <name evidence="3" type="ORF">SAMN02745912_01983</name>
</gene>
<reference evidence="4" key="1">
    <citation type="submission" date="2016-11" db="EMBL/GenBank/DDBJ databases">
        <authorList>
            <person name="Varghese N."/>
            <person name="Submissions S."/>
        </authorList>
    </citation>
    <scope>NUCLEOTIDE SEQUENCE [LARGE SCALE GENOMIC DNA]</scope>
    <source>
        <strain evidence="4">DSM 15212 / CIP 107654 / DViRD3</strain>
    </source>
</reference>
<keyword evidence="4" id="KW-1185">Reference proteome</keyword>
<dbReference type="STRING" id="1121301.SAMN02745912_01983"/>
<accession>A0A1M6P2Z1</accession>
<dbReference type="AlphaFoldDB" id="A0A1M6P2Z1"/>
<evidence type="ECO:0000256" key="1">
    <source>
        <dbReference type="ARBA" id="ARBA00008814"/>
    </source>
</evidence>
<dbReference type="OrthoDB" id="9787830at2"/>
<dbReference type="InterPro" id="IPR002491">
    <property type="entry name" value="ABC_transptr_periplasmic_BD"/>
</dbReference>
<dbReference type="InterPro" id="IPR050902">
    <property type="entry name" value="ABC_Transporter_SBP"/>
</dbReference>
<feature type="domain" description="Fe/B12 periplasmic-binding" evidence="2">
    <location>
        <begin position="79"/>
        <end position="353"/>
    </location>
</feature>
<comment type="similarity">
    <text evidence="1">Belongs to the bacterial solute-binding protein 8 family.</text>
</comment>
<sequence>MKKKISIFLILILCTVFIGILSGCSDNSIGTQPVQKEEAVKEVQKDEANKTSDKQDIEAKKEIIIDQNGREVILPEKIDNVVMTALPLPSIYALTGEAVDKIVGMHPGAKSAIENSIMGKMTPELVNKETGFIEGTDLNIEEVLKLKPDIAFYWGSYTNQQEQWEKAGIPAIAVKTQGGGDALETLSSWLKILGKVFNKESRVDEVIKYGEKTLADIQSKTDGIPVEEKAKALILFKHSESEIVVPGKGHYGQFWIEATGGYNVAREINVTANVNMEQVYKWNPQIIFISSFTETMPQDLYDNNIEGQDWSKVDAVKNKRVYKIPVGVYRWYPPSGDVPLMMKWMAKHQYPELFEELDMKEETKQYYKTFYNYELRDDDVEGILNPAKAAANGTGGLGKQ</sequence>
<dbReference type="Pfam" id="PF01497">
    <property type="entry name" value="Peripla_BP_2"/>
    <property type="match status" value="1"/>
</dbReference>
<organism evidence="3 4">
    <name type="scientific">Paramaledivibacter caminithermalis (strain DSM 15212 / CIP 107654 / DViRD3)</name>
    <name type="common">Clostridium caminithermale</name>
    <dbReference type="NCBI Taxonomy" id="1121301"/>
    <lineage>
        <taxon>Bacteria</taxon>
        <taxon>Bacillati</taxon>
        <taxon>Bacillota</taxon>
        <taxon>Clostridia</taxon>
        <taxon>Peptostreptococcales</taxon>
        <taxon>Caminicellaceae</taxon>
        <taxon>Paramaledivibacter</taxon>
    </lineage>
</organism>
<dbReference type="Gene3D" id="1.20.58.2180">
    <property type="match status" value="1"/>
</dbReference>
<evidence type="ECO:0000259" key="2">
    <source>
        <dbReference type="PROSITE" id="PS50983"/>
    </source>
</evidence>
<dbReference type="GO" id="GO:0071281">
    <property type="term" value="P:cellular response to iron ion"/>
    <property type="evidence" value="ECO:0007669"/>
    <property type="project" value="TreeGrafter"/>
</dbReference>
<evidence type="ECO:0000313" key="4">
    <source>
        <dbReference type="Proteomes" id="UP000184465"/>
    </source>
</evidence>
<proteinExistence type="inferred from homology"/>
<dbReference type="PROSITE" id="PS50983">
    <property type="entry name" value="FE_B12_PBP"/>
    <property type="match status" value="1"/>
</dbReference>